<accession>A0A164U222</accession>
<dbReference type="Pfam" id="PF01323">
    <property type="entry name" value="DSBA"/>
    <property type="match status" value="1"/>
</dbReference>
<feature type="domain" description="DSBA-like thioredoxin" evidence="2">
    <location>
        <begin position="61"/>
        <end position="254"/>
    </location>
</feature>
<evidence type="ECO:0000259" key="2">
    <source>
        <dbReference type="Pfam" id="PF01323"/>
    </source>
</evidence>
<dbReference type="InterPro" id="IPR001853">
    <property type="entry name" value="DSBA-like_thioredoxin_dom"/>
</dbReference>
<organism evidence="3 4">
    <name type="scientific">Sistotremastrum niveocremeum HHB9708</name>
    <dbReference type="NCBI Taxonomy" id="1314777"/>
    <lineage>
        <taxon>Eukaryota</taxon>
        <taxon>Fungi</taxon>
        <taxon>Dikarya</taxon>
        <taxon>Basidiomycota</taxon>
        <taxon>Agaricomycotina</taxon>
        <taxon>Agaricomycetes</taxon>
        <taxon>Sistotremastrales</taxon>
        <taxon>Sistotremastraceae</taxon>
        <taxon>Sertulicium</taxon>
        <taxon>Sertulicium niveocremeum</taxon>
    </lineage>
</organism>
<protein>
    <submittedName>
        <fullName evidence="3">Thioredoxin-like protein</fullName>
    </submittedName>
</protein>
<dbReference type="OrthoDB" id="1930760at2759"/>
<name>A0A164U222_9AGAM</name>
<dbReference type="Proteomes" id="UP000076722">
    <property type="component" value="Unassembled WGS sequence"/>
</dbReference>
<dbReference type="PANTHER" id="PTHR13887:SF41">
    <property type="entry name" value="THIOREDOXIN SUPERFAMILY PROTEIN"/>
    <property type="match status" value="1"/>
</dbReference>
<feature type="compositionally biased region" description="Polar residues" evidence="1">
    <location>
        <begin position="16"/>
        <end position="35"/>
    </location>
</feature>
<proteinExistence type="predicted"/>
<dbReference type="CDD" id="cd03024">
    <property type="entry name" value="DsbA_FrnE"/>
    <property type="match status" value="1"/>
</dbReference>
<dbReference type="Gene3D" id="3.40.30.10">
    <property type="entry name" value="Glutaredoxin"/>
    <property type="match status" value="1"/>
</dbReference>
<evidence type="ECO:0000313" key="4">
    <source>
        <dbReference type="Proteomes" id="UP000076722"/>
    </source>
</evidence>
<keyword evidence="4" id="KW-1185">Reference proteome</keyword>
<feature type="region of interest" description="Disordered" evidence="1">
    <location>
        <begin position="1"/>
        <end position="43"/>
    </location>
</feature>
<dbReference type="STRING" id="1314777.A0A164U222"/>
<evidence type="ECO:0000313" key="3">
    <source>
        <dbReference type="EMBL" id="KZS92846.1"/>
    </source>
</evidence>
<gene>
    <name evidence="3" type="ORF">SISNIDRAFT_466704</name>
</gene>
<dbReference type="SUPFAM" id="SSF52833">
    <property type="entry name" value="Thioredoxin-like"/>
    <property type="match status" value="1"/>
</dbReference>
<dbReference type="InterPro" id="IPR036249">
    <property type="entry name" value="Thioredoxin-like_sf"/>
</dbReference>
<sequence length="272" mass="30728">MAVVQTQPNLPPSPISDDTSIGTKTPPALSSNATAAETPKGKEPRTISVVVVADMEYPFQICPWCYIGLKEIEKAIQDLSVNLLPNTPPKFEIEYRPYPLNTQFGSDDIAVEKRAHYEKRFGADRQHDIEEMMKKRGREAGIEFKFGGMMRQTFRAHRLLWLSYRRGGQALQSALLHALYRAYFEEEKDIGDVSLLAFYADQVGLMKRQEAEKWLRSGEGEEEVRRLVAVAQRCGITGTPFTVVDGKWAISGGQESGVYYKIFERLAKGEMK</sequence>
<dbReference type="PANTHER" id="PTHR13887">
    <property type="entry name" value="GLUTATHIONE S-TRANSFERASE KAPPA"/>
    <property type="match status" value="1"/>
</dbReference>
<dbReference type="GO" id="GO:0016491">
    <property type="term" value="F:oxidoreductase activity"/>
    <property type="evidence" value="ECO:0007669"/>
    <property type="project" value="InterPro"/>
</dbReference>
<evidence type="ECO:0000256" key="1">
    <source>
        <dbReference type="SAM" id="MobiDB-lite"/>
    </source>
</evidence>
<dbReference type="EMBL" id="KV419409">
    <property type="protein sequence ID" value="KZS92846.1"/>
    <property type="molecule type" value="Genomic_DNA"/>
</dbReference>
<reference evidence="3 4" key="1">
    <citation type="journal article" date="2016" name="Mol. Biol. Evol.">
        <title>Comparative Genomics of Early-Diverging Mushroom-Forming Fungi Provides Insights into the Origins of Lignocellulose Decay Capabilities.</title>
        <authorList>
            <person name="Nagy L.G."/>
            <person name="Riley R."/>
            <person name="Tritt A."/>
            <person name="Adam C."/>
            <person name="Daum C."/>
            <person name="Floudas D."/>
            <person name="Sun H."/>
            <person name="Yadav J.S."/>
            <person name="Pangilinan J."/>
            <person name="Larsson K.H."/>
            <person name="Matsuura K."/>
            <person name="Barry K."/>
            <person name="Labutti K."/>
            <person name="Kuo R."/>
            <person name="Ohm R.A."/>
            <person name="Bhattacharya S.S."/>
            <person name="Shirouzu T."/>
            <person name="Yoshinaga Y."/>
            <person name="Martin F.M."/>
            <person name="Grigoriev I.V."/>
            <person name="Hibbett D.S."/>
        </authorList>
    </citation>
    <scope>NUCLEOTIDE SEQUENCE [LARGE SCALE GENOMIC DNA]</scope>
    <source>
        <strain evidence="3 4">HHB9708</strain>
    </source>
</reference>
<dbReference type="AlphaFoldDB" id="A0A164U222"/>